<dbReference type="SUPFAM" id="SSF82199">
    <property type="entry name" value="SET domain"/>
    <property type="match status" value="1"/>
</dbReference>
<name>A0A7J6W4Q2_THATH</name>
<dbReference type="Proteomes" id="UP000554482">
    <property type="component" value="Unassembled WGS sequence"/>
</dbReference>
<dbReference type="GO" id="GO:0005634">
    <property type="term" value="C:nucleus"/>
    <property type="evidence" value="ECO:0007669"/>
    <property type="project" value="UniProtKB-SubCell"/>
</dbReference>
<dbReference type="InterPro" id="IPR051357">
    <property type="entry name" value="H3K9_HMTase_SUVAR3-9"/>
</dbReference>
<dbReference type="GO" id="GO:0003690">
    <property type="term" value="F:double-stranded DNA binding"/>
    <property type="evidence" value="ECO:0007669"/>
    <property type="project" value="TreeGrafter"/>
</dbReference>
<evidence type="ECO:0000256" key="6">
    <source>
        <dbReference type="ARBA" id="ARBA00022853"/>
    </source>
</evidence>
<dbReference type="PANTHER" id="PTHR45660">
    <property type="entry name" value="HISTONE-LYSINE N-METHYLTRANSFERASE SETMAR"/>
    <property type="match status" value="1"/>
</dbReference>
<dbReference type="Pfam" id="PF00856">
    <property type="entry name" value="SET"/>
    <property type="match status" value="1"/>
</dbReference>
<dbReference type="InterPro" id="IPR046341">
    <property type="entry name" value="SET_dom_sf"/>
</dbReference>
<dbReference type="InterPro" id="IPR003105">
    <property type="entry name" value="SRA_YDG"/>
</dbReference>
<evidence type="ECO:0000256" key="2">
    <source>
        <dbReference type="ARBA" id="ARBA00022454"/>
    </source>
</evidence>
<dbReference type="InterPro" id="IPR025794">
    <property type="entry name" value="H3-K9-MeTrfase_plant"/>
</dbReference>
<reference evidence="13 14" key="1">
    <citation type="submission" date="2020-06" db="EMBL/GenBank/DDBJ databases">
        <title>Transcriptomic and genomic resources for Thalictrum thalictroides and T. hernandezii: Facilitating candidate gene discovery in an emerging model plant lineage.</title>
        <authorList>
            <person name="Arias T."/>
            <person name="Riano-Pachon D.M."/>
            <person name="Di Stilio V.S."/>
        </authorList>
    </citation>
    <scope>NUCLEOTIDE SEQUENCE [LARGE SCALE GENOMIC DNA]</scope>
    <source>
        <strain evidence="14">cv. WT478/WT964</strain>
        <tissue evidence="13">Leaves</tissue>
    </source>
</reference>
<organism evidence="13 14">
    <name type="scientific">Thalictrum thalictroides</name>
    <name type="common">Rue-anemone</name>
    <name type="synonym">Anemone thalictroides</name>
    <dbReference type="NCBI Taxonomy" id="46969"/>
    <lineage>
        <taxon>Eukaryota</taxon>
        <taxon>Viridiplantae</taxon>
        <taxon>Streptophyta</taxon>
        <taxon>Embryophyta</taxon>
        <taxon>Tracheophyta</taxon>
        <taxon>Spermatophyta</taxon>
        <taxon>Magnoliopsida</taxon>
        <taxon>Ranunculales</taxon>
        <taxon>Ranunculaceae</taxon>
        <taxon>Thalictroideae</taxon>
        <taxon>Thalictrum</taxon>
    </lineage>
</organism>
<dbReference type="GO" id="GO:0032259">
    <property type="term" value="P:methylation"/>
    <property type="evidence" value="ECO:0007669"/>
    <property type="project" value="UniProtKB-KW"/>
</dbReference>
<dbReference type="PROSITE" id="PS51575">
    <property type="entry name" value="SAM_MT43_SUVAR39_2"/>
    <property type="match status" value="1"/>
</dbReference>
<dbReference type="InterPro" id="IPR007728">
    <property type="entry name" value="Pre-SET_dom"/>
</dbReference>
<dbReference type="GO" id="GO:0042054">
    <property type="term" value="F:histone methyltransferase activity"/>
    <property type="evidence" value="ECO:0007669"/>
    <property type="project" value="InterPro"/>
</dbReference>
<dbReference type="PROSITE" id="PS50868">
    <property type="entry name" value="POST_SET"/>
    <property type="match status" value="1"/>
</dbReference>
<dbReference type="InterPro" id="IPR015947">
    <property type="entry name" value="PUA-like_sf"/>
</dbReference>
<feature type="domain" description="Post-SET" evidence="11">
    <location>
        <begin position="1260"/>
        <end position="1276"/>
    </location>
</feature>
<dbReference type="InterPro" id="IPR003616">
    <property type="entry name" value="Post-SET_dom"/>
</dbReference>
<dbReference type="InterPro" id="IPR036987">
    <property type="entry name" value="SRA-YDG_sf"/>
</dbReference>
<dbReference type="GO" id="GO:0008270">
    <property type="term" value="F:zinc ion binding"/>
    <property type="evidence" value="ECO:0007669"/>
    <property type="project" value="InterPro"/>
</dbReference>
<keyword evidence="2" id="KW-0158">Chromosome</keyword>
<keyword evidence="4 13" id="KW-0808">Transferase</keyword>
<dbReference type="Pfam" id="PF05033">
    <property type="entry name" value="Pre-SET"/>
    <property type="match status" value="1"/>
</dbReference>
<dbReference type="Gene3D" id="2.30.280.10">
    <property type="entry name" value="SRA-YDG"/>
    <property type="match status" value="1"/>
</dbReference>
<dbReference type="PROSITE" id="PS51015">
    <property type="entry name" value="YDG"/>
    <property type="match status" value="1"/>
</dbReference>
<protein>
    <submittedName>
        <fullName evidence="13">Histone-lysine N-methyltransferase, H3 lysine-9 specific protein</fullName>
    </submittedName>
</protein>
<proteinExistence type="predicted"/>
<accession>A0A7J6W4Q2</accession>
<dbReference type="Pfam" id="PF02182">
    <property type="entry name" value="SAD_SRA"/>
    <property type="match status" value="1"/>
</dbReference>
<gene>
    <name evidence="13" type="ORF">FRX31_018476</name>
</gene>
<feature type="domain" description="Pre-SET" evidence="10">
    <location>
        <begin position="1038"/>
        <end position="1098"/>
    </location>
</feature>
<evidence type="ECO:0000259" key="12">
    <source>
        <dbReference type="PROSITE" id="PS51015"/>
    </source>
</evidence>
<evidence type="ECO:0000259" key="10">
    <source>
        <dbReference type="PROSITE" id="PS50867"/>
    </source>
</evidence>
<feature type="domain" description="SET" evidence="9">
    <location>
        <begin position="1101"/>
        <end position="1246"/>
    </location>
</feature>
<keyword evidence="3 13" id="KW-0489">Methyltransferase</keyword>
<comment type="caution">
    <text evidence="13">The sequence shown here is derived from an EMBL/GenBank/DDBJ whole genome shotgun (WGS) entry which is preliminary data.</text>
</comment>
<evidence type="ECO:0000259" key="11">
    <source>
        <dbReference type="PROSITE" id="PS50868"/>
    </source>
</evidence>
<sequence>MVEVEDLMESLLFDDDVLTAEVLSDESEVVEVEKLLKCWWDSLVNADVPASSGMSDDVNGKMEAVKLLECCWNCLVNADVPASSQMSDDVNGKLEAEKLLECWWNCFVDADHVSGSDMEREISSKRKFSNVDGDDSVMMYKVPKHSAERSFPEGCGRNDVVGKEIPSADGDVVDSVNELKQGVFKEYGDAGGGSVGELEDVGIVGELEEGKFVEDGELEDGKCIKDVDIVIVGDLEDGKFVGDGGDNGLFNEIEVGLIALDNGLDSELKDGVAVGSVNELEVVELVKDGVSRGLMNALEVGKLVENDNHVGFVYELEEGEIFEDGAADVLLNELDMAELIEGGIDIGSLYELEQGEFVEKGAADELVSQLKIGEELVDDGLGVGSINDLEEGEFIVPESFIQLGISANQKSEDNNYQVYVPTLEAKLSELGGHDDSPNEFQVKEGAFEEANFAEQLGTFSNQTFSENCEHGASQVNAKLSEEGLTRGSYNNSNLMAGDALQDPVFVKHSRSSLLSETGDVAETSVPIKLSHSVKDLTSETTKLLEVDQAGISELLNSLEHVSSDTLDLKESQPEEKELPILPDLIQLKEASFPLESIEGGMPQISFPRRRMSGRRDFPAGCGRIAMADVIGKCEYSGDHSLNRRMEHEKFSEKNRSKQIDKADAKERVVVQGLMSSSNCPWTQLKETFQHPVRNEHKYVVQNKSKSIFRKKKNENEDAKHFSRYDKPGNRVAKKSWNRDLSSIKLDIHTLEDNYDDIQASVARNKVRETLRLFQIICRKLMRSEEEKCKKGRVDLVSASILKEKNKWINTGNQILGAVPGVEVGDEFHYRVELSIIGLHRPYQSGIDYIKRHGKIVATSIVASGGYDDDICSSDVLIYSGQGGCPVRGVTTATDQKLVRGNLALKNSIDEGTPVRVIRGLKETNGHDSRVGRNDMAAALTYDGLYVVDKYWIQRGRYGTNVFMFQLSRIAGQPELAIKELKRSKKASIREGMCVNDISYGKEKIPIGAVNTITDERPPLFKYITKMIHPLSFNPTPHRGCECRDGCLSSMKCLCANKNGGQIPFNYDGAIVEAKALVYECGPSCRCPPSCYNRVSQHGIRFRLEIFKTRSRGWGVRSLSSIPSGSFICEYTGEFLQDREAEKRTGNDQYLFDVGHKYDDHALWEGLSNLIPSNLKSSSSCEAVEDVGYTIDAAQCGNVGRFINHSCSPNLYAQNVLYDHDDKRMPHIMLFAAENIPPLKELTYHYNMAVDQVYDSNGNIKKKNCYCGSLQCTGRLY</sequence>
<evidence type="ECO:0000256" key="1">
    <source>
        <dbReference type="ARBA" id="ARBA00004286"/>
    </source>
</evidence>
<dbReference type="InterPro" id="IPR001214">
    <property type="entry name" value="SET_dom"/>
</dbReference>
<evidence type="ECO:0000313" key="14">
    <source>
        <dbReference type="Proteomes" id="UP000554482"/>
    </source>
</evidence>
<keyword evidence="6" id="KW-0156">Chromatin regulator</keyword>
<dbReference type="PROSITE" id="PS50280">
    <property type="entry name" value="SET"/>
    <property type="match status" value="1"/>
</dbReference>
<evidence type="ECO:0000259" key="9">
    <source>
        <dbReference type="PROSITE" id="PS50280"/>
    </source>
</evidence>
<feature type="domain" description="YDG" evidence="12">
    <location>
        <begin position="816"/>
        <end position="968"/>
    </location>
</feature>
<keyword evidence="7 8" id="KW-0539">Nucleus</keyword>
<evidence type="ECO:0000256" key="3">
    <source>
        <dbReference type="ARBA" id="ARBA00022603"/>
    </source>
</evidence>
<comment type="subcellular location">
    <subcellularLocation>
        <location evidence="1">Chromosome</location>
    </subcellularLocation>
    <subcellularLocation>
        <location evidence="8">Nucleus</location>
    </subcellularLocation>
</comment>
<keyword evidence="5" id="KW-0949">S-adenosyl-L-methionine</keyword>
<dbReference type="PROSITE" id="PS50867">
    <property type="entry name" value="PRE_SET"/>
    <property type="match status" value="1"/>
</dbReference>
<evidence type="ECO:0000256" key="5">
    <source>
        <dbReference type="ARBA" id="ARBA00022691"/>
    </source>
</evidence>
<dbReference type="OrthoDB" id="514200at2759"/>
<dbReference type="SMART" id="SM00466">
    <property type="entry name" value="SRA"/>
    <property type="match status" value="1"/>
</dbReference>
<dbReference type="SUPFAM" id="SSF88697">
    <property type="entry name" value="PUA domain-like"/>
    <property type="match status" value="1"/>
</dbReference>
<dbReference type="AlphaFoldDB" id="A0A7J6W4Q2"/>
<dbReference type="SMART" id="SM00468">
    <property type="entry name" value="PreSET"/>
    <property type="match status" value="1"/>
</dbReference>
<evidence type="ECO:0000256" key="8">
    <source>
        <dbReference type="PROSITE-ProRule" id="PRU00358"/>
    </source>
</evidence>
<keyword evidence="14" id="KW-1185">Reference proteome</keyword>
<evidence type="ECO:0000256" key="7">
    <source>
        <dbReference type="ARBA" id="ARBA00023242"/>
    </source>
</evidence>
<evidence type="ECO:0000313" key="13">
    <source>
        <dbReference type="EMBL" id="KAF5191937.1"/>
    </source>
</evidence>
<dbReference type="Gene3D" id="2.170.270.10">
    <property type="entry name" value="SET domain"/>
    <property type="match status" value="1"/>
</dbReference>
<dbReference type="SMART" id="SM00317">
    <property type="entry name" value="SET"/>
    <property type="match status" value="1"/>
</dbReference>
<dbReference type="EMBL" id="JABWDY010022125">
    <property type="protein sequence ID" value="KAF5191937.1"/>
    <property type="molecule type" value="Genomic_DNA"/>
</dbReference>
<dbReference type="GO" id="GO:0005694">
    <property type="term" value="C:chromosome"/>
    <property type="evidence" value="ECO:0007669"/>
    <property type="project" value="UniProtKB-SubCell"/>
</dbReference>
<dbReference type="PANTHER" id="PTHR45660:SF46">
    <property type="entry name" value="HISTONE-LYSINE N-METHYLTRANSFERASE, H3 LYSINE-9 SPECIFIC SUVH6"/>
    <property type="match status" value="1"/>
</dbReference>
<evidence type="ECO:0000256" key="4">
    <source>
        <dbReference type="ARBA" id="ARBA00022679"/>
    </source>
</evidence>